<dbReference type="InterPro" id="IPR001989">
    <property type="entry name" value="Radical_activat_CS"/>
</dbReference>
<accession>A0A1Y3UAN9</accession>
<keyword evidence="10" id="KW-0411">Iron-sulfur</keyword>
<evidence type="ECO:0000256" key="11">
    <source>
        <dbReference type="ARBA" id="ARBA00047365"/>
    </source>
</evidence>
<dbReference type="eggNOG" id="COG0602">
    <property type="taxonomic scope" value="Bacteria"/>
</dbReference>
<evidence type="ECO:0000256" key="6">
    <source>
        <dbReference type="ARBA" id="ARBA00022691"/>
    </source>
</evidence>
<evidence type="ECO:0000256" key="10">
    <source>
        <dbReference type="ARBA" id="ARBA00023014"/>
    </source>
</evidence>
<dbReference type="SFLD" id="SFLDG01063">
    <property type="entry name" value="activating_enzymes__group_1"/>
    <property type="match status" value="1"/>
</dbReference>
<comment type="function">
    <text evidence="2 12">Activation of anaerobic ribonucleoside-triphosphate reductase under anaerobic conditions by generation of an organic free radical, using S-adenosylmethionine and reduced flavodoxin as cosubstrates to produce 5'-deoxy-adenosine.</text>
</comment>
<reference evidence="14" key="1">
    <citation type="submission" date="2017-04" db="EMBL/GenBank/DDBJ databases">
        <title>Function of individual gut microbiota members based on whole genome sequencing of pure cultures obtained from chicken caecum.</title>
        <authorList>
            <person name="Medvecky M."/>
            <person name="Cejkova D."/>
            <person name="Polansky O."/>
            <person name="Karasova D."/>
            <person name="Kubasova T."/>
            <person name="Cizek A."/>
            <person name="Rychlik I."/>
        </authorList>
    </citation>
    <scope>NUCLEOTIDE SEQUENCE [LARGE SCALE GENOMIC DNA]</scope>
    <source>
        <strain evidence="14">An70</strain>
    </source>
</reference>
<dbReference type="InterPro" id="IPR013785">
    <property type="entry name" value="Aldolase_TIM"/>
</dbReference>
<dbReference type="EMBL" id="NFHO01000004">
    <property type="protein sequence ID" value="OUN43439.1"/>
    <property type="molecule type" value="Genomic_DNA"/>
</dbReference>
<evidence type="ECO:0000256" key="9">
    <source>
        <dbReference type="ARBA" id="ARBA00023004"/>
    </source>
</evidence>
<dbReference type="Pfam" id="PF13353">
    <property type="entry name" value="Fer4_12"/>
    <property type="match status" value="1"/>
</dbReference>
<dbReference type="GO" id="GO:0051539">
    <property type="term" value="F:4 iron, 4 sulfur cluster binding"/>
    <property type="evidence" value="ECO:0007669"/>
    <property type="project" value="UniProtKB-KW"/>
</dbReference>
<dbReference type="RefSeq" id="WP_087186233.1">
    <property type="nucleotide sequence ID" value="NZ_JAWQDJ010000001.1"/>
</dbReference>
<sequence length="199" mass="22244">MNYAEIKYFDIANGEGVRTSLFVSGCRRGCPGCFNSGAWSFLAGKPFTQEVEDEIIESLDHPFCEGLTILGGEPMEPENQEGLVGFVERVRKRFPREMRPDGSPEKTIWCFTGDTLDELMPDGKHHTTVTERLLGCIDVLVDGPFVQDLYDISLRFRGSSNQRLIDLNATRAAAAERGCSLAEAVELWQDEQVYATHSM</sequence>
<evidence type="ECO:0000256" key="5">
    <source>
        <dbReference type="ARBA" id="ARBA00022485"/>
    </source>
</evidence>
<dbReference type="NCBIfam" id="TIGR02491">
    <property type="entry name" value="NrdG"/>
    <property type="match status" value="1"/>
</dbReference>
<keyword evidence="5" id="KW-0004">4Fe-4S</keyword>
<comment type="similarity">
    <text evidence="3 12">Belongs to the organic radical-activating enzymes family.</text>
</comment>
<comment type="cofactor">
    <cofactor evidence="1">
        <name>[4Fe-4S] cluster</name>
        <dbReference type="ChEBI" id="CHEBI:49883"/>
    </cofactor>
</comment>
<dbReference type="PROSITE" id="PS01087">
    <property type="entry name" value="RADICAL_ACTIVATING"/>
    <property type="match status" value="1"/>
</dbReference>
<gene>
    <name evidence="13" type="ORF">B5G21_04715</name>
</gene>
<dbReference type="PIRSF" id="PIRSF000368">
    <property type="entry name" value="NrdG"/>
    <property type="match status" value="1"/>
</dbReference>
<dbReference type="Gene3D" id="3.20.20.70">
    <property type="entry name" value="Aldolase class I"/>
    <property type="match status" value="1"/>
</dbReference>
<dbReference type="SFLD" id="SFLDS00029">
    <property type="entry name" value="Radical_SAM"/>
    <property type="match status" value="1"/>
</dbReference>
<evidence type="ECO:0000313" key="14">
    <source>
        <dbReference type="Proteomes" id="UP000196560"/>
    </source>
</evidence>
<evidence type="ECO:0000256" key="2">
    <source>
        <dbReference type="ARBA" id="ARBA00003852"/>
    </source>
</evidence>
<keyword evidence="9" id="KW-0408">Iron</keyword>
<dbReference type="GO" id="GO:0043365">
    <property type="term" value="F:[formate-C-acetyltransferase]-activating enzyme activity"/>
    <property type="evidence" value="ECO:0007669"/>
    <property type="project" value="InterPro"/>
</dbReference>
<dbReference type="InterPro" id="IPR007197">
    <property type="entry name" value="rSAM"/>
</dbReference>
<comment type="caution">
    <text evidence="13">The sequence shown here is derived from an EMBL/GenBank/DDBJ whole genome shotgun (WGS) entry which is preliminary data.</text>
</comment>
<dbReference type="Proteomes" id="UP000196560">
    <property type="component" value="Unassembled WGS sequence"/>
</dbReference>
<keyword evidence="8 12" id="KW-0560">Oxidoreductase</keyword>
<dbReference type="AlphaFoldDB" id="A0A1Y3UAN9"/>
<keyword evidence="7" id="KW-0479">Metal-binding</keyword>
<comment type="catalytic activity">
    <reaction evidence="11">
        <text>glycyl-[protein] + reduced [flavodoxin] + S-adenosyl-L-methionine = glycin-2-yl radical-[protein] + semiquinone [flavodoxin] + 5'-deoxyadenosine + L-methionine + H(+)</text>
        <dbReference type="Rhea" id="RHEA:61976"/>
        <dbReference type="Rhea" id="RHEA-COMP:10622"/>
        <dbReference type="Rhea" id="RHEA-COMP:14480"/>
        <dbReference type="Rhea" id="RHEA-COMP:15993"/>
        <dbReference type="Rhea" id="RHEA-COMP:15994"/>
        <dbReference type="ChEBI" id="CHEBI:15378"/>
        <dbReference type="ChEBI" id="CHEBI:17319"/>
        <dbReference type="ChEBI" id="CHEBI:29947"/>
        <dbReference type="ChEBI" id="CHEBI:32722"/>
        <dbReference type="ChEBI" id="CHEBI:57618"/>
        <dbReference type="ChEBI" id="CHEBI:57844"/>
        <dbReference type="ChEBI" id="CHEBI:59789"/>
        <dbReference type="ChEBI" id="CHEBI:140311"/>
    </reaction>
</comment>
<dbReference type="SFLD" id="SFLDF00299">
    <property type="entry name" value="anaerobic_ribonucleoside-triph"/>
    <property type="match status" value="1"/>
</dbReference>
<evidence type="ECO:0000313" key="13">
    <source>
        <dbReference type="EMBL" id="OUN43439.1"/>
    </source>
</evidence>
<evidence type="ECO:0000256" key="12">
    <source>
        <dbReference type="PIRNR" id="PIRNR000368"/>
    </source>
</evidence>
<dbReference type="SFLD" id="SFLDG01066">
    <property type="entry name" value="organic_radical-activating_enz"/>
    <property type="match status" value="1"/>
</dbReference>
<protein>
    <recommendedName>
        <fullName evidence="4 12">Anaerobic ribonucleoside-triphosphate reductase-activating protein</fullName>
        <ecNumber evidence="12">1.97.1.-</ecNumber>
    </recommendedName>
</protein>
<keyword evidence="6" id="KW-0949">S-adenosyl-L-methionine</keyword>
<name>A0A1Y3UAN9_9ACTN</name>
<evidence type="ECO:0000256" key="8">
    <source>
        <dbReference type="ARBA" id="ARBA00023002"/>
    </source>
</evidence>
<evidence type="ECO:0000256" key="4">
    <source>
        <dbReference type="ARBA" id="ARBA00014281"/>
    </source>
</evidence>
<dbReference type="SUPFAM" id="SSF102114">
    <property type="entry name" value="Radical SAM enzymes"/>
    <property type="match status" value="1"/>
</dbReference>
<evidence type="ECO:0000256" key="1">
    <source>
        <dbReference type="ARBA" id="ARBA00001966"/>
    </source>
</evidence>
<dbReference type="EC" id="1.97.1.-" evidence="12"/>
<dbReference type="GO" id="GO:0046872">
    <property type="term" value="F:metal ion binding"/>
    <property type="evidence" value="ECO:0007669"/>
    <property type="project" value="UniProtKB-KW"/>
</dbReference>
<dbReference type="InterPro" id="IPR058240">
    <property type="entry name" value="rSAM_sf"/>
</dbReference>
<proteinExistence type="inferred from homology"/>
<organism evidence="13 14">
    <name type="scientific">Enorma massiliensis</name>
    <dbReference type="NCBI Taxonomy" id="1472761"/>
    <lineage>
        <taxon>Bacteria</taxon>
        <taxon>Bacillati</taxon>
        <taxon>Actinomycetota</taxon>
        <taxon>Coriobacteriia</taxon>
        <taxon>Coriobacteriales</taxon>
        <taxon>Coriobacteriaceae</taxon>
        <taxon>Enorma</taxon>
    </lineage>
</organism>
<evidence type="ECO:0000256" key="3">
    <source>
        <dbReference type="ARBA" id="ARBA00009777"/>
    </source>
</evidence>
<dbReference type="InterPro" id="IPR012837">
    <property type="entry name" value="NrdG"/>
</dbReference>
<keyword evidence="14" id="KW-1185">Reference proteome</keyword>
<dbReference type="STRING" id="1118060.GCA_000311845_00719"/>
<evidence type="ECO:0000256" key="7">
    <source>
        <dbReference type="ARBA" id="ARBA00022723"/>
    </source>
</evidence>